<dbReference type="NCBIfam" id="NF001664">
    <property type="entry name" value="PRK00431.1-6"/>
    <property type="match status" value="1"/>
</dbReference>
<accession>A0ABP9UXY6</accession>
<gene>
    <name evidence="2" type="primary">ymdB_1</name>
    <name evidence="2" type="ORF">Rhal01_01491</name>
</gene>
<keyword evidence="3" id="KW-1185">Reference proteome</keyword>
<dbReference type="InterPro" id="IPR002589">
    <property type="entry name" value="Macro_dom"/>
</dbReference>
<dbReference type="Proteomes" id="UP001424741">
    <property type="component" value="Unassembled WGS sequence"/>
</dbReference>
<proteinExistence type="predicted"/>
<feature type="domain" description="Macro" evidence="1">
    <location>
        <begin position="1"/>
        <end position="160"/>
    </location>
</feature>
<dbReference type="EMBL" id="BAABRL010000004">
    <property type="protein sequence ID" value="GAA5495316.1"/>
    <property type="molecule type" value="Genomic_DNA"/>
</dbReference>
<dbReference type="Gene3D" id="3.40.220.10">
    <property type="entry name" value="Leucine Aminopeptidase, subunit E, domain 1"/>
    <property type="match status" value="1"/>
</dbReference>
<comment type="caution">
    <text evidence="2">The sequence shown here is derived from an EMBL/GenBank/DDBJ whole genome shotgun (WGS) entry which is preliminary data.</text>
</comment>
<evidence type="ECO:0000313" key="2">
    <source>
        <dbReference type="EMBL" id="GAA5495316.1"/>
    </source>
</evidence>
<dbReference type="PANTHER" id="PTHR11106">
    <property type="entry name" value="GANGLIOSIDE INDUCED DIFFERENTIATION ASSOCIATED PROTEIN 2-RELATED"/>
    <property type="match status" value="1"/>
</dbReference>
<organism evidence="2 3">
    <name type="scientific">Rubritalea halochordaticola</name>
    <dbReference type="NCBI Taxonomy" id="714537"/>
    <lineage>
        <taxon>Bacteria</taxon>
        <taxon>Pseudomonadati</taxon>
        <taxon>Verrucomicrobiota</taxon>
        <taxon>Verrucomicrobiia</taxon>
        <taxon>Verrucomicrobiales</taxon>
        <taxon>Rubritaleaceae</taxon>
        <taxon>Rubritalea</taxon>
    </lineage>
</organism>
<name>A0ABP9UXY6_9BACT</name>
<evidence type="ECO:0000259" key="1">
    <source>
        <dbReference type="PROSITE" id="PS51154"/>
    </source>
</evidence>
<dbReference type="RefSeq" id="WP_346188134.1">
    <property type="nucleotide sequence ID" value="NZ_BAABRL010000004.1"/>
</dbReference>
<evidence type="ECO:0000313" key="3">
    <source>
        <dbReference type="Proteomes" id="UP001424741"/>
    </source>
</evidence>
<dbReference type="SUPFAM" id="SSF52949">
    <property type="entry name" value="Macro domain-like"/>
    <property type="match status" value="1"/>
</dbReference>
<dbReference type="Pfam" id="PF01661">
    <property type="entry name" value="Macro"/>
    <property type="match status" value="1"/>
</dbReference>
<dbReference type="CDD" id="cd02908">
    <property type="entry name" value="Macro_OAADPr_deacetylase"/>
    <property type="match status" value="1"/>
</dbReference>
<dbReference type="InterPro" id="IPR043472">
    <property type="entry name" value="Macro_dom-like"/>
</dbReference>
<protein>
    <submittedName>
        <fullName evidence="2">O-acetyl-ADP-ribose deacetylase</fullName>
    </submittedName>
</protein>
<dbReference type="PANTHER" id="PTHR11106:SF27">
    <property type="entry name" value="MACRO DOMAIN-CONTAINING PROTEIN"/>
    <property type="match status" value="1"/>
</dbReference>
<sequence length="160" mass="17088">MKAIQADITTLKVDAIVNAANSSLLGGGGVDGAIHRAAGPDLVHECRLLGGCKTGKAKLTKGYNLPAKYVIHTVGPVWREGLNNEDMLLESCYRECLRIAAKHPDIQSIAFPGISTGIFAFPADRAAKIAVETCKDSDLDITFCCFSKAHLDLYQALLGE</sequence>
<dbReference type="PROSITE" id="PS51154">
    <property type="entry name" value="MACRO"/>
    <property type="match status" value="1"/>
</dbReference>
<dbReference type="SMART" id="SM00506">
    <property type="entry name" value="A1pp"/>
    <property type="match status" value="1"/>
</dbReference>
<reference evidence="2 3" key="1">
    <citation type="submission" date="2024-02" db="EMBL/GenBank/DDBJ databases">
        <title>Rubritalea halochordaticola NBRC 107102.</title>
        <authorList>
            <person name="Ichikawa N."/>
            <person name="Katano-Makiyama Y."/>
            <person name="Hidaka K."/>
        </authorList>
    </citation>
    <scope>NUCLEOTIDE SEQUENCE [LARGE SCALE GENOMIC DNA]</scope>
    <source>
        <strain evidence="2 3">NBRC 107102</strain>
    </source>
</reference>